<evidence type="ECO:0000313" key="2">
    <source>
        <dbReference type="EMBL" id="KKP87641.1"/>
    </source>
</evidence>
<sequence length="188" mass="21728">MKISSHIKKALYFAAEKHNGQCRKIGNKLPYIIHPVEVAFGVSRYTDDEEIIAAALLHDVLEDCPDVSKEFLRKEFSDRIAKLVDEVTIDGNYSIWKEKMDACLEKTKKASKDALIIFAVDKISNMQDYFCSLKKNDPVVKNFGGTPDQFCWYYSEIENILISILGKHALVQEYIRIWKLYKNNKTRV</sequence>
<feature type="domain" description="HD/PDEase" evidence="1">
    <location>
        <begin position="27"/>
        <end position="135"/>
    </location>
</feature>
<evidence type="ECO:0000259" key="1">
    <source>
        <dbReference type="SMART" id="SM00471"/>
    </source>
</evidence>
<comment type="caution">
    <text evidence="2">The sequence shown here is derived from an EMBL/GenBank/DDBJ whole genome shotgun (WGS) entry which is preliminary data.</text>
</comment>
<dbReference type="PANTHER" id="PTHR46246:SF1">
    <property type="entry name" value="GUANOSINE-3',5'-BIS(DIPHOSPHATE) 3'-PYROPHOSPHOHYDROLASE MESH1"/>
    <property type="match status" value="1"/>
</dbReference>
<proteinExistence type="predicted"/>
<dbReference type="Proteomes" id="UP000034798">
    <property type="component" value="Unassembled WGS sequence"/>
</dbReference>
<name>A0A0G0DFZ2_9BACT</name>
<protein>
    <submittedName>
        <fullName evidence="2">HD domain protein</fullName>
    </submittedName>
</protein>
<dbReference type="Gene3D" id="1.10.3210.10">
    <property type="entry name" value="Hypothetical protein af1432"/>
    <property type="match status" value="1"/>
</dbReference>
<dbReference type="CDD" id="cd00077">
    <property type="entry name" value="HDc"/>
    <property type="match status" value="1"/>
</dbReference>
<organism evidence="2 3">
    <name type="scientific">Candidatus Nomurabacteria bacterium GW2011_GWC2_35_8</name>
    <dbReference type="NCBI Taxonomy" id="1618752"/>
    <lineage>
        <taxon>Bacteria</taxon>
        <taxon>Candidatus Nomuraibacteriota</taxon>
    </lineage>
</organism>
<reference evidence="2 3" key="1">
    <citation type="journal article" date="2015" name="Nature">
        <title>rRNA introns, odd ribosomes, and small enigmatic genomes across a large radiation of phyla.</title>
        <authorList>
            <person name="Brown C.T."/>
            <person name="Hug L.A."/>
            <person name="Thomas B.C."/>
            <person name="Sharon I."/>
            <person name="Castelle C.J."/>
            <person name="Singh A."/>
            <person name="Wilkins M.J."/>
            <person name="Williams K.H."/>
            <person name="Banfield J.F."/>
        </authorList>
    </citation>
    <scope>NUCLEOTIDE SEQUENCE [LARGE SCALE GENOMIC DNA]</scope>
</reference>
<dbReference type="InterPro" id="IPR052194">
    <property type="entry name" value="MESH1"/>
</dbReference>
<dbReference type="EMBL" id="LBQZ01000043">
    <property type="protein sequence ID" value="KKP87641.1"/>
    <property type="molecule type" value="Genomic_DNA"/>
</dbReference>
<gene>
    <name evidence="2" type="ORF">UR91_C0043G0008</name>
</gene>
<dbReference type="InterPro" id="IPR003607">
    <property type="entry name" value="HD/PDEase_dom"/>
</dbReference>
<dbReference type="SUPFAM" id="SSF109604">
    <property type="entry name" value="HD-domain/PDEase-like"/>
    <property type="match status" value="1"/>
</dbReference>
<dbReference type="AlphaFoldDB" id="A0A0G0DFZ2"/>
<dbReference type="GO" id="GO:0008893">
    <property type="term" value="F:guanosine-3',5'-bis(diphosphate) 3'-diphosphatase activity"/>
    <property type="evidence" value="ECO:0007669"/>
    <property type="project" value="TreeGrafter"/>
</dbReference>
<evidence type="ECO:0000313" key="3">
    <source>
        <dbReference type="Proteomes" id="UP000034798"/>
    </source>
</evidence>
<accession>A0A0G0DFZ2</accession>
<dbReference type="Pfam" id="PF13328">
    <property type="entry name" value="HD_4"/>
    <property type="match status" value="1"/>
</dbReference>
<dbReference type="SMART" id="SM00471">
    <property type="entry name" value="HDc"/>
    <property type="match status" value="1"/>
</dbReference>
<dbReference type="PANTHER" id="PTHR46246">
    <property type="entry name" value="GUANOSINE-3',5'-BIS(DIPHOSPHATE) 3'-PYROPHOSPHOHYDROLASE MESH1"/>
    <property type="match status" value="1"/>
</dbReference>